<dbReference type="VEuPathDB" id="TriTrypDB:Tb427_000824200"/>
<sequence>MCYLLTSIFLVAYAAGLGKTAAATKPAANRDDCSNPCNCRHRAQELIRYLSGLLDTTAGRVKESAKAAEKLTVAAAVSSGKHKAKFAILAGIAHDNAVGWTGVLSQNSPVVRQYLRLVTTLYSGYDAEVRAVQSGKTYMVTPGGVAGTHYGDAVYTKQELTATVSTECSTKTTEDTAPITATTLAKSQGLREPQLVISLSYVCTKSGGTCSGTTNTDIFTVTLNIGHDTAPAATGGPQSTKTAKIPLAGTIKLSGVDKDKLDENHTVISAAVAALTGIPEATAREAYTGHAQFSSLVGRLLPAIPAETEITGTLTSKVDDEINKIFGADQDTFNKHVWQDANKQTATYYEAKKATTENVKKLEEDNHLGVALAVALGTSPPAIPKCDANSEEVKAGIEKKHQKHQTNAKSIQQVKIVKRKKVVILMRTN</sequence>
<feature type="chain" id="PRO_5013131173" evidence="1">
    <location>
        <begin position="17"/>
        <end position="429"/>
    </location>
</feature>
<dbReference type="AlphaFoldDB" id="A0A1J0R6M3"/>
<reference evidence="2" key="1">
    <citation type="submission" date="2016-08" db="EMBL/GenBank/DDBJ databases">
        <title>VSG repertoire of Trypanosoma brucei EATRO 1125.</title>
        <authorList>
            <person name="Cross G.A."/>
        </authorList>
    </citation>
    <scope>NUCLEOTIDE SEQUENCE</scope>
    <source>
        <strain evidence="2">EATRO 1125</strain>
    </source>
</reference>
<proteinExistence type="predicted"/>
<accession>A0A1J0R6M3</accession>
<evidence type="ECO:0000256" key="1">
    <source>
        <dbReference type="SAM" id="SignalP"/>
    </source>
</evidence>
<protein>
    <submittedName>
        <fullName evidence="2">Variant surface glycoprotein 1125.1285</fullName>
    </submittedName>
</protein>
<dbReference type="SUPFAM" id="SSF58087">
    <property type="entry name" value="Variant surface glycoprotein (N-terminal domain)"/>
    <property type="match status" value="1"/>
</dbReference>
<evidence type="ECO:0000313" key="2">
    <source>
        <dbReference type="EMBL" id="APD73517.1"/>
    </source>
</evidence>
<dbReference type="EMBL" id="KX699561">
    <property type="protein sequence ID" value="APD73517.1"/>
    <property type="molecule type" value="Genomic_DNA"/>
</dbReference>
<keyword evidence="1" id="KW-0732">Signal</keyword>
<dbReference type="VEuPathDB" id="TriTrypDB:Tb1125.5.4730"/>
<organism evidence="2">
    <name type="scientific">Trypanosoma brucei</name>
    <dbReference type="NCBI Taxonomy" id="5691"/>
    <lineage>
        <taxon>Eukaryota</taxon>
        <taxon>Discoba</taxon>
        <taxon>Euglenozoa</taxon>
        <taxon>Kinetoplastea</taxon>
        <taxon>Metakinetoplastina</taxon>
        <taxon>Trypanosomatida</taxon>
        <taxon>Trypanosomatidae</taxon>
        <taxon>Trypanosoma</taxon>
    </lineage>
</organism>
<feature type="signal peptide" evidence="1">
    <location>
        <begin position="1"/>
        <end position="16"/>
    </location>
</feature>
<dbReference type="VEuPathDB" id="TriTrypDB:Tb927.5.4730"/>
<name>A0A1J0R6M3_9TRYP</name>